<name>A0A4Z0V2L5_9BACT</name>
<dbReference type="GO" id="GO:0009636">
    <property type="term" value="P:response to toxic substance"/>
    <property type="evidence" value="ECO:0007669"/>
    <property type="project" value="TreeGrafter"/>
</dbReference>
<dbReference type="PROSITE" id="PS00139">
    <property type="entry name" value="THIOL_PROTEASE_CYS"/>
    <property type="match status" value="1"/>
</dbReference>
<keyword evidence="1 4" id="KW-0645">Protease</keyword>
<evidence type="ECO:0000256" key="1">
    <source>
        <dbReference type="ARBA" id="ARBA00022670"/>
    </source>
</evidence>
<sequence length="401" mass="45429">MKKYISAAIMATLALGAYADGNVEKNDTTGFKFTDVKLNKTTPVKDQNKSGTCWSFSGIGFFEDELLRVTGKEYDLSEMWIVRHCYADKADKYIRMDGTINFAQGGSVLDVPYVIERYGIVPEDAYKGLEYGEAKHDHGEIEPALKGLLSAVKERKGKKSTAWRKGFNGLLDAYLGEVPESFQYEGKTYTPQSFAKMLGLNMSDYVPVTSFTHHPFYTQFPVEVADNWLWATYHNVPLDEMKAIVDNALDKGYSIAWAADVSEPGFKWIDGFAVIPKKKTEADLSGTELSRWVKLSDKDREKEANEVKSPREEITVTQELRQEMFDTQETTDDHGMVIMGKAVDQNGTRYYKVKNSWDTNHKYGGFFYVSEPYFLAKTIDILVHRDAIPADIAKKMNLSKK</sequence>
<comment type="caution">
    <text evidence="8">The sequence shown here is derived from an EMBL/GenBank/DDBJ whole genome shotgun (WGS) entry which is preliminary data.</text>
</comment>
<dbReference type="InterPro" id="IPR000169">
    <property type="entry name" value="Pept_cys_AS"/>
</dbReference>
<dbReference type="GO" id="GO:0070005">
    <property type="term" value="F:cysteine-type aminopeptidase activity"/>
    <property type="evidence" value="ECO:0007669"/>
    <property type="project" value="InterPro"/>
</dbReference>
<dbReference type="AlphaFoldDB" id="A0A4Z0V2L5"/>
<dbReference type="SUPFAM" id="SSF54001">
    <property type="entry name" value="Cysteine proteinases"/>
    <property type="match status" value="1"/>
</dbReference>
<dbReference type="Pfam" id="PF00112">
    <property type="entry name" value="Peptidase_C1"/>
    <property type="match status" value="1"/>
</dbReference>
<feature type="chain" id="PRO_5021291681" description="Aminopeptidase" evidence="6">
    <location>
        <begin position="20"/>
        <end position="401"/>
    </location>
</feature>
<dbReference type="InterPro" id="IPR004134">
    <property type="entry name" value="Peptidase_C1B"/>
</dbReference>
<comment type="similarity">
    <text evidence="4">Belongs to the peptidase C1 family.</text>
</comment>
<keyword evidence="4 8" id="KW-0031">Aminopeptidase</keyword>
<dbReference type="InterPro" id="IPR000668">
    <property type="entry name" value="Peptidase_C1A_C"/>
</dbReference>
<organism evidence="8 9">
    <name type="scientific">Duncaniella freteri</name>
    <dbReference type="NCBI Taxonomy" id="2530391"/>
    <lineage>
        <taxon>Bacteria</taxon>
        <taxon>Pseudomonadati</taxon>
        <taxon>Bacteroidota</taxon>
        <taxon>Bacteroidia</taxon>
        <taxon>Bacteroidales</taxon>
        <taxon>Muribaculaceae</taxon>
        <taxon>Duncaniella</taxon>
    </lineage>
</organism>
<gene>
    <name evidence="8" type="ORF">EZ315_01285</name>
</gene>
<evidence type="ECO:0000256" key="6">
    <source>
        <dbReference type="SAM" id="SignalP"/>
    </source>
</evidence>
<dbReference type="Gene3D" id="3.90.70.10">
    <property type="entry name" value="Cysteine proteinases"/>
    <property type="match status" value="1"/>
</dbReference>
<evidence type="ECO:0000256" key="4">
    <source>
        <dbReference type="PIRNR" id="PIRNR005700"/>
    </source>
</evidence>
<dbReference type="Pfam" id="PF03051">
    <property type="entry name" value="Peptidase_C1_2"/>
    <property type="match status" value="1"/>
</dbReference>
<dbReference type="EMBL" id="SJSA01000001">
    <property type="protein sequence ID" value="TGG39406.1"/>
    <property type="molecule type" value="Genomic_DNA"/>
</dbReference>
<feature type="domain" description="Peptidase C1A papain C-terminal" evidence="7">
    <location>
        <begin position="40"/>
        <end position="135"/>
    </location>
</feature>
<dbReference type="PANTHER" id="PTHR10363">
    <property type="entry name" value="BLEOMYCIN HYDROLASE"/>
    <property type="match status" value="1"/>
</dbReference>
<dbReference type="RefSeq" id="WP_135469939.1">
    <property type="nucleotide sequence ID" value="NZ_CASJDB010000008.1"/>
</dbReference>
<reference evidence="8 9" key="1">
    <citation type="submission" date="2019-02" db="EMBL/GenBank/DDBJ databases">
        <title>Isolation and identification of novel species under the genus Muribaculum.</title>
        <authorList>
            <person name="Miyake S."/>
            <person name="Ding Y."/>
            <person name="Low A."/>
            <person name="Soh M."/>
            <person name="Seedorf H."/>
        </authorList>
    </citation>
    <scope>NUCLEOTIDE SEQUENCE [LARGE SCALE GENOMIC DNA]</scope>
    <source>
        <strain evidence="8 9">TLL-A3</strain>
    </source>
</reference>
<dbReference type="GO" id="GO:0005737">
    <property type="term" value="C:cytoplasm"/>
    <property type="evidence" value="ECO:0007669"/>
    <property type="project" value="TreeGrafter"/>
</dbReference>
<dbReference type="GeneID" id="82148404"/>
<feature type="signal peptide" evidence="6">
    <location>
        <begin position="1"/>
        <end position="19"/>
    </location>
</feature>
<dbReference type="InterPro" id="IPR038765">
    <property type="entry name" value="Papain-like_cys_pep_sf"/>
</dbReference>
<keyword evidence="6" id="KW-0732">Signal</keyword>
<feature type="active site" evidence="5">
    <location>
        <position position="355"/>
    </location>
</feature>
<evidence type="ECO:0000256" key="3">
    <source>
        <dbReference type="ARBA" id="ARBA00022807"/>
    </source>
</evidence>
<keyword evidence="3 4" id="KW-0788">Thiol protease</keyword>
<accession>A0A4Z0V2L5</accession>
<protein>
    <recommendedName>
        <fullName evidence="4">Aminopeptidase</fullName>
    </recommendedName>
</protein>
<keyword evidence="2 4" id="KW-0378">Hydrolase</keyword>
<evidence type="ECO:0000313" key="9">
    <source>
        <dbReference type="Proteomes" id="UP000297635"/>
    </source>
</evidence>
<evidence type="ECO:0000256" key="5">
    <source>
        <dbReference type="PIRSR" id="PIRSR005700-1"/>
    </source>
</evidence>
<feature type="active site" evidence="5">
    <location>
        <position position="334"/>
    </location>
</feature>
<evidence type="ECO:0000313" key="8">
    <source>
        <dbReference type="EMBL" id="TGG39406.1"/>
    </source>
</evidence>
<evidence type="ECO:0000259" key="7">
    <source>
        <dbReference type="Pfam" id="PF00112"/>
    </source>
</evidence>
<dbReference type="PANTHER" id="PTHR10363:SF2">
    <property type="entry name" value="BLEOMYCIN HYDROLASE"/>
    <property type="match status" value="1"/>
</dbReference>
<dbReference type="GO" id="GO:0006508">
    <property type="term" value="P:proteolysis"/>
    <property type="evidence" value="ECO:0007669"/>
    <property type="project" value="UniProtKB-KW"/>
</dbReference>
<proteinExistence type="inferred from homology"/>
<feature type="active site" evidence="5">
    <location>
        <position position="53"/>
    </location>
</feature>
<dbReference type="GO" id="GO:0043418">
    <property type="term" value="P:homocysteine catabolic process"/>
    <property type="evidence" value="ECO:0007669"/>
    <property type="project" value="TreeGrafter"/>
</dbReference>
<dbReference type="Proteomes" id="UP000297635">
    <property type="component" value="Unassembled WGS sequence"/>
</dbReference>
<keyword evidence="9" id="KW-1185">Reference proteome</keyword>
<evidence type="ECO:0000256" key="2">
    <source>
        <dbReference type="ARBA" id="ARBA00022801"/>
    </source>
</evidence>
<dbReference type="PIRSF" id="PIRSF005700">
    <property type="entry name" value="PepC"/>
    <property type="match status" value="1"/>
</dbReference>